<sequence>MNSVKCNSVETFDSTSVTFCSQTRIALSGHVDMRHVLFGYFEEFLSPMTPLNHDHALCAVIEDIDCIIVDYGKDMKRFLNLTEALAWAKSILGVKVFRYVDLSLFGEAGFFIEDYVDELRENSSSLTDFFVDSFNQHGWRVSPYQLARDVEIMSEDNELELVEALFNFARNMHCFSSIGPDRSPWFMSKPDIEGTYKVCVFNGKVESVELKRVHTEGDGASGLMVFREEGEPVLLSDRKTDEWLWSYTFNQATPIT</sequence>
<name>A0AAU9QB37_9VIBR</name>
<reference evidence="1" key="1">
    <citation type="submission" date="2022-01" db="EMBL/GenBank/DDBJ databases">
        <authorList>
            <person name="Lagorce A."/>
        </authorList>
    </citation>
    <scope>NUCLEOTIDE SEQUENCE</scope>
    <source>
        <strain evidence="1">Th15_F1_D04</strain>
    </source>
</reference>
<gene>
    <name evidence="1" type="ORF">THF1D04_40329</name>
</gene>
<accession>A0AAU9QB37</accession>
<dbReference type="RefSeq" id="WP_409931654.1">
    <property type="nucleotide sequence ID" value="NZ_CAKMTQ010000034.1"/>
</dbReference>
<evidence type="ECO:0000313" key="1">
    <source>
        <dbReference type="EMBL" id="CAH1536036.1"/>
    </source>
</evidence>
<dbReference type="EMBL" id="CAKMTQ010000034">
    <property type="protein sequence ID" value="CAH1536036.1"/>
    <property type="molecule type" value="Genomic_DNA"/>
</dbReference>
<proteinExistence type="predicted"/>
<organism evidence="1 2">
    <name type="scientific">Vibrio owensii</name>
    <dbReference type="NCBI Taxonomy" id="696485"/>
    <lineage>
        <taxon>Bacteria</taxon>
        <taxon>Pseudomonadati</taxon>
        <taxon>Pseudomonadota</taxon>
        <taxon>Gammaproteobacteria</taxon>
        <taxon>Vibrionales</taxon>
        <taxon>Vibrionaceae</taxon>
        <taxon>Vibrio</taxon>
    </lineage>
</organism>
<dbReference type="Proteomes" id="UP001295420">
    <property type="component" value="Unassembled WGS sequence"/>
</dbReference>
<dbReference type="AlphaFoldDB" id="A0AAU9QB37"/>
<evidence type="ECO:0000313" key="2">
    <source>
        <dbReference type="Proteomes" id="UP001295420"/>
    </source>
</evidence>
<protein>
    <submittedName>
        <fullName evidence="1">Uncharacterized protein</fullName>
    </submittedName>
</protein>
<comment type="caution">
    <text evidence="1">The sequence shown here is derived from an EMBL/GenBank/DDBJ whole genome shotgun (WGS) entry which is preliminary data.</text>
</comment>